<evidence type="ECO:0000313" key="3">
    <source>
        <dbReference type="Proteomes" id="UP000007962"/>
    </source>
</evidence>
<evidence type="ECO:0000313" key="2">
    <source>
        <dbReference type="EMBL" id="ACQ81938.1"/>
    </source>
</evidence>
<keyword evidence="3" id="KW-1185">Reference proteome</keyword>
<dbReference type="Pfam" id="PF01636">
    <property type="entry name" value="APH"/>
    <property type="match status" value="1"/>
</dbReference>
<feature type="domain" description="Aminoglycoside phosphotransferase" evidence="1">
    <location>
        <begin position="63"/>
        <end position="288"/>
    </location>
</feature>
<dbReference type="EMBL" id="CP001618">
    <property type="protein sequence ID" value="ACQ81938.1"/>
    <property type="molecule type" value="Genomic_DNA"/>
</dbReference>
<proteinExistence type="predicted"/>
<gene>
    <name evidence="2" type="ordered locus">Bcav_3696</name>
</gene>
<dbReference type="Proteomes" id="UP000007962">
    <property type="component" value="Chromosome"/>
</dbReference>
<dbReference type="InterPro" id="IPR011009">
    <property type="entry name" value="Kinase-like_dom_sf"/>
</dbReference>
<name>C5C3M9_BEUC1</name>
<dbReference type="STRING" id="471853.Bcav_3696"/>
<organism evidence="2 3">
    <name type="scientific">Beutenbergia cavernae (strain ATCC BAA-8 / DSM 12333 / CCUG 43141 / JCM 11478 / NBRC 16432 / NCIMB 13614 / HKI 0122)</name>
    <dbReference type="NCBI Taxonomy" id="471853"/>
    <lineage>
        <taxon>Bacteria</taxon>
        <taxon>Bacillati</taxon>
        <taxon>Actinomycetota</taxon>
        <taxon>Actinomycetes</taxon>
        <taxon>Micrococcales</taxon>
        <taxon>Beutenbergiaceae</taxon>
        <taxon>Beutenbergia</taxon>
    </lineage>
</organism>
<dbReference type="HOGENOM" id="CLU_841395_0_0_11"/>
<dbReference type="eggNOG" id="COG2334">
    <property type="taxonomic scope" value="Bacteria"/>
</dbReference>
<dbReference type="KEGG" id="bcv:Bcav_3696"/>
<reference evidence="2 3" key="1">
    <citation type="journal article" date="2009" name="Stand. Genomic Sci.">
        <title>Complete genome sequence of Beutenbergia cavernae type strain (HKI 0122).</title>
        <authorList>
            <person name="Land M."/>
            <person name="Pukall R."/>
            <person name="Abt B."/>
            <person name="Goker M."/>
            <person name="Rohde M."/>
            <person name="Glavina Del Rio T."/>
            <person name="Tice H."/>
            <person name="Copeland A."/>
            <person name="Cheng J.F."/>
            <person name="Lucas S."/>
            <person name="Chen F."/>
            <person name="Nolan M."/>
            <person name="Bruce D."/>
            <person name="Goodwin L."/>
            <person name="Pitluck S."/>
            <person name="Ivanova N."/>
            <person name="Mavromatis K."/>
            <person name="Ovchinnikova G."/>
            <person name="Pati A."/>
            <person name="Chen A."/>
            <person name="Palaniappan K."/>
            <person name="Hauser L."/>
            <person name="Chang Y.J."/>
            <person name="Jefferies C.C."/>
            <person name="Saunders E."/>
            <person name="Brettin T."/>
            <person name="Detter J.C."/>
            <person name="Han C."/>
            <person name="Chain P."/>
            <person name="Bristow J."/>
            <person name="Eisen J.A."/>
            <person name="Markowitz V."/>
            <person name="Hugenholtz P."/>
            <person name="Kyrpides N.C."/>
            <person name="Klenk H.P."/>
            <person name="Lapidus A."/>
        </authorList>
    </citation>
    <scope>NUCLEOTIDE SEQUENCE [LARGE SCALE GENOMIC DNA]</scope>
    <source>
        <strain evidence="3">ATCC BAA-8 / DSM 12333 / NBRC 16432</strain>
    </source>
</reference>
<dbReference type="SUPFAM" id="SSF56112">
    <property type="entry name" value="Protein kinase-like (PK-like)"/>
    <property type="match status" value="1"/>
</dbReference>
<evidence type="ECO:0000259" key="1">
    <source>
        <dbReference type="Pfam" id="PF01636"/>
    </source>
</evidence>
<dbReference type="InterPro" id="IPR002575">
    <property type="entry name" value="Aminoglycoside_PTrfase"/>
</dbReference>
<keyword evidence="2" id="KW-0808">Transferase</keyword>
<dbReference type="GO" id="GO:0016740">
    <property type="term" value="F:transferase activity"/>
    <property type="evidence" value="ECO:0007669"/>
    <property type="project" value="UniProtKB-KW"/>
</dbReference>
<dbReference type="RefSeq" id="WP_015884175.1">
    <property type="nucleotide sequence ID" value="NC_012669.1"/>
</dbReference>
<dbReference type="OrthoDB" id="4691774at2"/>
<dbReference type="Gene3D" id="3.90.1200.10">
    <property type="match status" value="1"/>
</dbReference>
<sequence length="327" mass="34793">MMPTAEMLWETSEADDALSSRFRFSGASAAADWLVAALRATHGVEVTNVDRLVISAGNMIAFLASDVGELVVKCSAIEALHPHLAAVGRLLVWLDDHDLPVSAPLLATSGEPQVLHEHLSIGVQRLHAGVLLDADDTVQARAAGEVLARLHQSMAAYDGAAAFPPARPGALGQPARTPRALVETWTERPAQDPRLEPVTRRLAAVVAALPDDEPRAQLVHDDIRSANLLWAGDAVSAILDFEETHRGHAMGEVAHSSVFLATRYHAWGPPTPQARSAFLAGYLDVAQPSDAERAWLEALMLAAALEAAAGSQGEESWTANAVSLLRP</sequence>
<protein>
    <submittedName>
        <fullName evidence="2">Aminoglycoside phosphotransferase</fullName>
    </submittedName>
</protein>
<dbReference type="AlphaFoldDB" id="C5C3M9"/>
<accession>C5C3M9</accession>